<dbReference type="NCBIfam" id="TIGR00738">
    <property type="entry name" value="rrf2_super"/>
    <property type="match status" value="1"/>
</dbReference>
<accession>A0A4Q0XEJ4</accession>
<dbReference type="RefSeq" id="WP_129018925.1">
    <property type="nucleotide sequence ID" value="NZ_SDDZ01000019.1"/>
</dbReference>
<name>A0A4Q0XEJ4_9FLAO</name>
<dbReference type="InterPro" id="IPR036388">
    <property type="entry name" value="WH-like_DNA-bd_sf"/>
</dbReference>
<evidence type="ECO:0000313" key="1">
    <source>
        <dbReference type="EMBL" id="RXJ44325.1"/>
    </source>
</evidence>
<evidence type="ECO:0000313" key="2">
    <source>
        <dbReference type="Proteomes" id="UP000289792"/>
    </source>
</evidence>
<dbReference type="EMBL" id="SDDZ01000019">
    <property type="protein sequence ID" value="RXJ44325.1"/>
    <property type="molecule type" value="Genomic_DNA"/>
</dbReference>
<sequence length="145" mass="16207">MISKSCKYAIRATVFIASKARENIKVSIKEIAEEIEAPVAFTGKILQTLNKNKIVTSLKGPYGGFYCDEIQLDSPIIEVVRTIDGMGVFTDCIFGLHQCSDSHPCPMHFQYAKNRDEIYHSFKNTTIRSLADNLSTGIAFLKNPK</sequence>
<reference evidence="1 2" key="1">
    <citation type="submission" date="2019-01" db="EMBL/GenBank/DDBJ databases">
        <title>Genome sequence of the Antarctic species Gelidibacter gilvus ACAM 158(T).</title>
        <authorList>
            <person name="Bowman J.P."/>
        </authorList>
    </citation>
    <scope>NUCLEOTIDE SEQUENCE [LARGE SCALE GENOMIC DNA]</scope>
    <source>
        <strain evidence="1 2">IC158</strain>
    </source>
</reference>
<organism evidence="1 2">
    <name type="scientific">Gelidibacter gilvus</name>
    <dbReference type="NCBI Taxonomy" id="59602"/>
    <lineage>
        <taxon>Bacteria</taxon>
        <taxon>Pseudomonadati</taxon>
        <taxon>Bacteroidota</taxon>
        <taxon>Flavobacteriia</taxon>
        <taxon>Flavobacteriales</taxon>
        <taxon>Flavobacteriaceae</taxon>
        <taxon>Gelidibacter</taxon>
    </lineage>
</organism>
<dbReference type="InterPro" id="IPR036390">
    <property type="entry name" value="WH_DNA-bd_sf"/>
</dbReference>
<dbReference type="PROSITE" id="PS51197">
    <property type="entry name" value="HTH_RRF2_2"/>
    <property type="match status" value="1"/>
</dbReference>
<proteinExistence type="predicted"/>
<dbReference type="PANTHER" id="PTHR33221:SF15">
    <property type="entry name" value="HTH-TYPE TRANSCRIPTIONAL REGULATOR YWGB-RELATED"/>
    <property type="match status" value="1"/>
</dbReference>
<dbReference type="GO" id="GO:0005829">
    <property type="term" value="C:cytosol"/>
    <property type="evidence" value="ECO:0007669"/>
    <property type="project" value="TreeGrafter"/>
</dbReference>
<comment type="caution">
    <text evidence="1">The sequence shown here is derived from an EMBL/GenBank/DDBJ whole genome shotgun (WGS) entry which is preliminary data.</text>
</comment>
<protein>
    <submittedName>
        <fullName evidence="1">Rrf2 family transcriptional regulator</fullName>
    </submittedName>
</protein>
<keyword evidence="2" id="KW-1185">Reference proteome</keyword>
<dbReference type="Pfam" id="PF02082">
    <property type="entry name" value="Rrf2"/>
    <property type="match status" value="1"/>
</dbReference>
<gene>
    <name evidence="1" type="ORF">ESZ48_18155</name>
</gene>
<dbReference type="InterPro" id="IPR000944">
    <property type="entry name" value="Tscrpt_reg_Rrf2"/>
</dbReference>
<dbReference type="Gene3D" id="1.10.10.10">
    <property type="entry name" value="Winged helix-like DNA-binding domain superfamily/Winged helix DNA-binding domain"/>
    <property type="match status" value="1"/>
</dbReference>
<dbReference type="Proteomes" id="UP000289792">
    <property type="component" value="Unassembled WGS sequence"/>
</dbReference>
<dbReference type="PANTHER" id="PTHR33221">
    <property type="entry name" value="WINGED HELIX-TURN-HELIX TRANSCRIPTIONAL REGULATOR, RRF2 FAMILY"/>
    <property type="match status" value="1"/>
</dbReference>
<dbReference type="GO" id="GO:0003700">
    <property type="term" value="F:DNA-binding transcription factor activity"/>
    <property type="evidence" value="ECO:0007669"/>
    <property type="project" value="TreeGrafter"/>
</dbReference>
<dbReference type="OrthoDB" id="9808360at2"/>
<dbReference type="SUPFAM" id="SSF46785">
    <property type="entry name" value="Winged helix' DNA-binding domain"/>
    <property type="match status" value="1"/>
</dbReference>
<dbReference type="AlphaFoldDB" id="A0A4Q0XEJ4"/>